<feature type="domain" description="HTH deoR-type" evidence="4">
    <location>
        <begin position="3"/>
        <end position="58"/>
    </location>
</feature>
<dbReference type="PRINTS" id="PR00037">
    <property type="entry name" value="HTHLACR"/>
</dbReference>
<dbReference type="InterPro" id="IPR050313">
    <property type="entry name" value="Carb_Metab_HTH_regulators"/>
</dbReference>
<dbReference type="AlphaFoldDB" id="A0A1T4Q6F4"/>
<proteinExistence type="predicted"/>
<dbReference type="InterPro" id="IPR014036">
    <property type="entry name" value="DeoR-like_C"/>
</dbReference>
<dbReference type="PANTHER" id="PTHR30363:SF44">
    <property type="entry name" value="AGA OPERON TRANSCRIPTIONAL REPRESSOR-RELATED"/>
    <property type="match status" value="1"/>
</dbReference>
<gene>
    <name evidence="5" type="ORF">SAMN02745885_01557</name>
</gene>
<evidence type="ECO:0000256" key="1">
    <source>
        <dbReference type="ARBA" id="ARBA00023015"/>
    </source>
</evidence>
<dbReference type="PROSITE" id="PS51000">
    <property type="entry name" value="HTH_DEOR_2"/>
    <property type="match status" value="1"/>
</dbReference>
<keyword evidence="1" id="KW-0805">Transcription regulation</keyword>
<dbReference type="GO" id="GO:0003677">
    <property type="term" value="F:DNA binding"/>
    <property type="evidence" value="ECO:0007669"/>
    <property type="project" value="UniProtKB-KW"/>
</dbReference>
<dbReference type="RefSeq" id="WP_174182996.1">
    <property type="nucleotide sequence ID" value="NZ_FUXM01000016.1"/>
</dbReference>
<name>A0A1T4Q6F4_9FIRM</name>
<dbReference type="Pfam" id="PF08220">
    <property type="entry name" value="HTH_DeoR"/>
    <property type="match status" value="1"/>
</dbReference>
<keyword evidence="2" id="KW-0238">DNA-binding</keyword>
<dbReference type="Gene3D" id="1.10.10.10">
    <property type="entry name" value="Winged helix-like DNA-binding domain superfamily/Winged helix DNA-binding domain"/>
    <property type="match status" value="1"/>
</dbReference>
<accession>A0A1T4Q6F4</accession>
<dbReference type="PROSITE" id="PS00894">
    <property type="entry name" value="HTH_DEOR_1"/>
    <property type="match status" value="1"/>
</dbReference>
<dbReference type="Proteomes" id="UP000189933">
    <property type="component" value="Unassembled WGS sequence"/>
</dbReference>
<dbReference type="InterPro" id="IPR036388">
    <property type="entry name" value="WH-like_DNA-bd_sf"/>
</dbReference>
<organism evidence="5 6">
    <name type="scientific">Carboxydocella sporoproducens DSM 16521</name>
    <dbReference type="NCBI Taxonomy" id="1121270"/>
    <lineage>
        <taxon>Bacteria</taxon>
        <taxon>Bacillati</taxon>
        <taxon>Bacillota</taxon>
        <taxon>Clostridia</taxon>
        <taxon>Eubacteriales</taxon>
        <taxon>Clostridiales Family XVI. Incertae Sedis</taxon>
        <taxon>Carboxydocella</taxon>
    </lineage>
</organism>
<dbReference type="GO" id="GO:0003700">
    <property type="term" value="F:DNA-binding transcription factor activity"/>
    <property type="evidence" value="ECO:0007669"/>
    <property type="project" value="InterPro"/>
</dbReference>
<keyword evidence="6" id="KW-1185">Reference proteome</keyword>
<evidence type="ECO:0000256" key="3">
    <source>
        <dbReference type="ARBA" id="ARBA00023163"/>
    </source>
</evidence>
<evidence type="ECO:0000313" key="6">
    <source>
        <dbReference type="Proteomes" id="UP000189933"/>
    </source>
</evidence>
<dbReference type="InterPro" id="IPR037171">
    <property type="entry name" value="NagB/RpiA_transferase-like"/>
</dbReference>
<protein>
    <submittedName>
        <fullName evidence="5">Transcriptional regulator, DeoR family</fullName>
    </submittedName>
</protein>
<dbReference type="SUPFAM" id="SSF46785">
    <property type="entry name" value="Winged helix' DNA-binding domain"/>
    <property type="match status" value="1"/>
</dbReference>
<dbReference type="PANTHER" id="PTHR30363">
    <property type="entry name" value="HTH-TYPE TRANSCRIPTIONAL REGULATOR SRLR-RELATED"/>
    <property type="match status" value="1"/>
</dbReference>
<sequence>MFGEERKQLILDYVNKHGRASVQELSNFLQVSESTIRRDLKELEEAKLLNRTHGGAISLQAVNFEPTYWEKEDRFKSEKEAIAREAVKLIENGDTILLDSGTTTFHLVQQLKTFNHLTVVTNSLLFAQELQGNPGIEVLVTGGSLRRETLALVGPITERALEQVRVDKVFIATNGLDLEKGLTTPNLLEAAVKSKMIAAATQVILLADHSKIGRISFARFAGLADIDHCIMDAAAPVEVVMALKKKGVQVHLAQP</sequence>
<evidence type="ECO:0000256" key="2">
    <source>
        <dbReference type="ARBA" id="ARBA00023125"/>
    </source>
</evidence>
<dbReference type="SMART" id="SM00420">
    <property type="entry name" value="HTH_DEOR"/>
    <property type="match status" value="1"/>
</dbReference>
<dbReference type="InterPro" id="IPR018356">
    <property type="entry name" value="Tscrpt_reg_HTH_DeoR_CS"/>
</dbReference>
<dbReference type="InterPro" id="IPR036390">
    <property type="entry name" value="WH_DNA-bd_sf"/>
</dbReference>
<dbReference type="Pfam" id="PF00455">
    <property type="entry name" value="DeoRC"/>
    <property type="match status" value="1"/>
</dbReference>
<dbReference type="SUPFAM" id="SSF100950">
    <property type="entry name" value="NagB/RpiA/CoA transferase-like"/>
    <property type="match status" value="1"/>
</dbReference>
<dbReference type="Gene3D" id="3.40.50.1360">
    <property type="match status" value="1"/>
</dbReference>
<dbReference type="InterPro" id="IPR001034">
    <property type="entry name" value="DeoR_HTH"/>
</dbReference>
<reference evidence="6" key="1">
    <citation type="submission" date="2017-02" db="EMBL/GenBank/DDBJ databases">
        <authorList>
            <person name="Varghese N."/>
            <person name="Submissions S."/>
        </authorList>
    </citation>
    <scope>NUCLEOTIDE SEQUENCE [LARGE SCALE GENOMIC DNA]</scope>
    <source>
        <strain evidence="6">DSM 16521</strain>
    </source>
</reference>
<dbReference type="EMBL" id="FUXM01000016">
    <property type="protein sequence ID" value="SJZ99363.1"/>
    <property type="molecule type" value="Genomic_DNA"/>
</dbReference>
<dbReference type="SMART" id="SM01134">
    <property type="entry name" value="DeoRC"/>
    <property type="match status" value="1"/>
</dbReference>
<evidence type="ECO:0000313" key="5">
    <source>
        <dbReference type="EMBL" id="SJZ99363.1"/>
    </source>
</evidence>
<evidence type="ECO:0000259" key="4">
    <source>
        <dbReference type="PROSITE" id="PS51000"/>
    </source>
</evidence>
<keyword evidence="3" id="KW-0804">Transcription</keyword>